<reference evidence="2" key="1">
    <citation type="submission" date="2023-05" db="EMBL/GenBank/DDBJ databases">
        <authorList>
            <person name="Stuckert A."/>
        </authorList>
    </citation>
    <scope>NUCLEOTIDE SEQUENCE</scope>
</reference>
<evidence type="ECO:0000313" key="3">
    <source>
        <dbReference type="Proteomes" id="UP001162483"/>
    </source>
</evidence>
<evidence type="ECO:0000313" key="2">
    <source>
        <dbReference type="EMBL" id="CAI9556265.1"/>
    </source>
</evidence>
<protein>
    <submittedName>
        <fullName evidence="2">Uncharacterized protein</fullName>
    </submittedName>
</protein>
<dbReference type="InterPro" id="IPR013757">
    <property type="entry name" value="Topo_IIA_A_a_sf"/>
</dbReference>
<dbReference type="Proteomes" id="UP001162483">
    <property type="component" value="Unassembled WGS sequence"/>
</dbReference>
<accession>A0ABN9C887</accession>
<sequence length="116" mass="13374">QITELEDLRKKSPSDLWKGDLALFIDELERVEEKQREEEAFAIQGKVVKGKSGRPQMKKLQHQETFPSPHGRRVIPRITTAMKVEATKKIKKRIKSEDIAKKMEFGDDDDTRDSPG</sequence>
<feature type="compositionally biased region" description="Basic residues" evidence="1">
    <location>
        <begin position="48"/>
        <end position="60"/>
    </location>
</feature>
<proteinExistence type="predicted"/>
<gene>
    <name evidence="2" type="ORF">SPARVUS_LOCUS4524489</name>
</gene>
<organism evidence="2 3">
    <name type="scientific">Staurois parvus</name>
    <dbReference type="NCBI Taxonomy" id="386267"/>
    <lineage>
        <taxon>Eukaryota</taxon>
        <taxon>Metazoa</taxon>
        <taxon>Chordata</taxon>
        <taxon>Craniata</taxon>
        <taxon>Vertebrata</taxon>
        <taxon>Euteleostomi</taxon>
        <taxon>Amphibia</taxon>
        <taxon>Batrachia</taxon>
        <taxon>Anura</taxon>
        <taxon>Neobatrachia</taxon>
        <taxon>Ranoidea</taxon>
        <taxon>Ranidae</taxon>
        <taxon>Staurois</taxon>
    </lineage>
</organism>
<evidence type="ECO:0000256" key="1">
    <source>
        <dbReference type="SAM" id="MobiDB-lite"/>
    </source>
</evidence>
<comment type="caution">
    <text evidence="2">The sequence shown here is derived from an EMBL/GenBank/DDBJ whole genome shotgun (WGS) entry which is preliminary data.</text>
</comment>
<dbReference type="EMBL" id="CATNWA010008486">
    <property type="protein sequence ID" value="CAI9556265.1"/>
    <property type="molecule type" value="Genomic_DNA"/>
</dbReference>
<dbReference type="Gene3D" id="1.10.268.10">
    <property type="entry name" value="Topoisomerase, domain 3"/>
    <property type="match status" value="1"/>
</dbReference>
<feature type="non-terminal residue" evidence="2">
    <location>
        <position position="1"/>
    </location>
</feature>
<feature type="non-terminal residue" evidence="2">
    <location>
        <position position="116"/>
    </location>
</feature>
<keyword evidence="3" id="KW-1185">Reference proteome</keyword>
<feature type="region of interest" description="Disordered" evidence="1">
    <location>
        <begin position="48"/>
        <end position="71"/>
    </location>
</feature>
<name>A0ABN9C887_9NEOB</name>